<dbReference type="AlphaFoldDB" id="A0AAN3BR10"/>
<reference evidence="1 2" key="1">
    <citation type="submission" date="2018-06" db="EMBL/GenBank/DDBJ databases">
        <authorList>
            <consortium name="PulseNet: The National Subtyping Network for Foodborne Disease Surveillance"/>
            <person name="Tarr C.L."/>
            <person name="Trees E."/>
            <person name="Katz L.S."/>
            <person name="Carleton-Romer H.A."/>
            <person name="Stroika S."/>
            <person name="Kucerova Z."/>
            <person name="Roache K.F."/>
            <person name="Sabol A.L."/>
            <person name="Besser J."/>
            <person name="Gerner-Smidt P."/>
        </authorList>
    </citation>
    <scope>NUCLEOTIDE SEQUENCE [LARGE SCALE GENOMIC DNA]</scope>
    <source>
        <strain evidence="1 2">PNUSAL003001</strain>
    </source>
</reference>
<gene>
    <name evidence="1" type="ORF">CAC64_06485</name>
</gene>
<dbReference type="Proteomes" id="UP000531172">
    <property type="component" value="Unassembled WGS sequence"/>
</dbReference>
<dbReference type="RefSeq" id="WP_141008838.1">
    <property type="nucleotide sequence ID" value="NZ_CP054041.1"/>
</dbReference>
<protein>
    <submittedName>
        <fullName evidence="1">Uncharacterized protein</fullName>
    </submittedName>
</protein>
<name>A0AAN3BR10_LISMN</name>
<organism evidence="1 2">
    <name type="scientific">Listeria monocytogenes</name>
    <dbReference type="NCBI Taxonomy" id="1639"/>
    <lineage>
        <taxon>Bacteria</taxon>
        <taxon>Bacillati</taxon>
        <taxon>Bacillota</taxon>
        <taxon>Bacilli</taxon>
        <taxon>Bacillales</taxon>
        <taxon>Listeriaceae</taxon>
        <taxon>Listeria</taxon>
    </lineage>
</organism>
<evidence type="ECO:0000313" key="2">
    <source>
        <dbReference type="Proteomes" id="UP000531172"/>
    </source>
</evidence>
<comment type="caution">
    <text evidence="1">The sequence shown here is derived from an EMBL/GenBank/DDBJ whole genome shotgun (WGS) entry which is preliminary data.</text>
</comment>
<proteinExistence type="predicted"/>
<dbReference type="EMBL" id="AABBWO010000003">
    <property type="protein sequence ID" value="EAG4183960.1"/>
    <property type="molecule type" value="Genomic_DNA"/>
</dbReference>
<accession>A0AAN3BR10</accession>
<evidence type="ECO:0000313" key="1">
    <source>
        <dbReference type="EMBL" id="EAG4183960.1"/>
    </source>
</evidence>
<sequence length="169" mass="19105">MKIGSKLFPKAVTKRAKGFEYLDNQLGSIKNKVKVNKYESAETVNAWWKKQGYEHPPYTPKTVVQEIKLLEETKFVRVYDGVDSGLYGGWVMRVEDIKGLTPLQIKEKFALPQLPKYIGEVTLPKGSTIRAGEVNPIFGSKGGGFQFDMMQQKIGEFKEIGKIIDWSGE</sequence>